<keyword evidence="2" id="KW-1185">Reference proteome</keyword>
<proteinExistence type="predicted"/>
<gene>
    <name evidence="1" type="ORF">YBN1229_v1_1404</name>
</gene>
<dbReference type="Proteomes" id="UP000033187">
    <property type="component" value="Chromosome 1"/>
</dbReference>
<name>A0A0D6JDM6_9HYPH</name>
<organism evidence="1 2">
    <name type="scientific">Candidatus Filomicrobium marinum</name>
    <dbReference type="NCBI Taxonomy" id="1608628"/>
    <lineage>
        <taxon>Bacteria</taxon>
        <taxon>Pseudomonadati</taxon>
        <taxon>Pseudomonadota</taxon>
        <taxon>Alphaproteobacteria</taxon>
        <taxon>Hyphomicrobiales</taxon>
        <taxon>Hyphomicrobiaceae</taxon>
        <taxon>Filomicrobium</taxon>
    </lineage>
</organism>
<reference evidence="2" key="1">
    <citation type="submission" date="2015-02" db="EMBL/GenBank/DDBJ databases">
        <authorList>
            <person name="Chooi Y.-H."/>
        </authorList>
    </citation>
    <scope>NUCLEOTIDE SEQUENCE [LARGE SCALE GENOMIC DNA]</scope>
    <source>
        <strain evidence="2">strain Y</strain>
    </source>
</reference>
<dbReference type="EMBL" id="LN829119">
    <property type="protein sequence ID" value="CPR17758.1"/>
    <property type="molecule type" value="Genomic_DNA"/>
</dbReference>
<dbReference type="AlphaFoldDB" id="A0A0D6JDM6"/>
<protein>
    <submittedName>
        <fullName evidence="1">Uncharacterized protein</fullName>
    </submittedName>
</protein>
<evidence type="ECO:0000313" key="1">
    <source>
        <dbReference type="EMBL" id="CPR17758.1"/>
    </source>
</evidence>
<dbReference type="KEGG" id="fiy:BN1229_v1_1404"/>
<accession>A0A0D6JDM6</accession>
<sequence length="108" mass="11694">MRALGTNLVQTSPYRNSPRKEGVSRRTVRRGFAVLLIAGLTLLPQPAAARWEANIERDDFGTNHVGLAATMSGGRGLVLRCGNDAFASWPAVIMCFLCSKLLPRRGPA</sequence>
<evidence type="ECO:0000313" key="2">
    <source>
        <dbReference type="Proteomes" id="UP000033187"/>
    </source>
</evidence>